<name>Q2H6F6_CHAGB</name>
<accession>Q2H6F6</accession>
<feature type="region of interest" description="Disordered" evidence="1">
    <location>
        <begin position="1"/>
        <end position="25"/>
    </location>
</feature>
<dbReference type="EMBL" id="CH408031">
    <property type="protein sequence ID" value="EAQ89140.1"/>
    <property type="molecule type" value="Genomic_DNA"/>
</dbReference>
<sequence length="37" mass="3899">MFTFARRRGGGLHGRSPGRPSSGLIALLGVREKMTAG</sequence>
<protein>
    <submittedName>
        <fullName evidence="2">Uncharacterized protein</fullName>
    </submittedName>
</protein>
<dbReference type="RefSeq" id="XP_001221854.1">
    <property type="nucleotide sequence ID" value="XM_001221853.1"/>
</dbReference>
<dbReference type="InParanoid" id="Q2H6F6"/>
<keyword evidence="3" id="KW-1185">Reference proteome</keyword>
<dbReference type="HOGENOM" id="CLU_3351017_0_0_1"/>
<evidence type="ECO:0000313" key="2">
    <source>
        <dbReference type="EMBL" id="EAQ89140.1"/>
    </source>
</evidence>
<reference evidence="3" key="1">
    <citation type="journal article" date="2015" name="Genome Announc.">
        <title>Draft genome sequence of the cellulolytic fungus Chaetomium globosum.</title>
        <authorList>
            <person name="Cuomo C.A."/>
            <person name="Untereiner W.A."/>
            <person name="Ma L.-J."/>
            <person name="Grabherr M."/>
            <person name="Birren B.W."/>
        </authorList>
    </citation>
    <scope>NUCLEOTIDE SEQUENCE [LARGE SCALE GENOMIC DNA]</scope>
    <source>
        <strain evidence="3">ATCC 6205 / CBS 148.51 / DSM 1962 / NBRC 6347 / NRRL 1970</strain>
    </source>
</reference>
<feature type="compositionally biased region" description="Basic residues" evidence="1">
    <location>
        <begin position="1"/>
        <end position="10"/>
    </location>
</feature>
<proteinExistence type="predicted"/>
<dbReference type="GeneID" id="4391060"/>
<gene>
    <name evidence="2" type="ORF">CHGG_05759</name>
</gene>
<evidence type="ECO:0000313" key="3">
    <source>
        <dbReference type="Proteomes" id="UP000001056"/>
    </source>
</evidence>
<evidence type="ECO:0000256" key="1">
    <source>
        <dbReference type="SAM" id="MobiDB-lite"/>
    </source>
</evidence>
<dbReference type="Proteomes" id="UP000001056">
    <property type="component" value="Unassembled WGS sequence"/>
</dbReference>
<dbReference type="AlphaFoldDB" id="Q2H6F6"/>
<dbReference type="VEuPathDB" id="FungiDB:CHGG_05759"/>
<organism evidence="2 3">
    <name type="scientific">Chaetomium globosum (strain ATCC 6205 / CBS 148.51 / DSM 1962 / NBRC 6347 / NRRL 1970)</name>
    <name type="common">Soil fungus</name>
    <dbReference type="NCBI Taxonomy" id="306901"/>
    <lineage>
        <taxon>Eukaryota</taxon>
        <taxon>Fungi</taxon>
        <taxon>Dikarya</taxon>
        <taxon>Ascomycota</taxon>
        <taxon>Pezizomycotina</taxon>
        <taxon>Sordariomycetes</taxon>
        <taxon>Sordariomycetidae</taxon>
        <taxon>Sordariales</taxon>
        <taxon>Chaetomiaceae</taxon>
        <taxon>Chaetomium</taxon>
    </lineage>
</organism>